<accession>B1A4I8</accession>
<evidence type="ECO:0000259" key="4">
    <source>
        <dbReference type="PROSITE" id="PS50949"/>
    </source>
</evidence>
<dbReference type="InterPro" id="IPR028978">
    <property type="entry name" value="Chorismate_lyase_/UTRA_dom_sf"/>
</dbReference>
<dbReference type="CDD" id="cd07377">
    <property type="entry name" value="WHTH_GntR"/>
    <property type="match status" value="1"/>
</dbReference>
<dbReference type="PANTHER" id="PTHR44846">
    <property type="entry name" value="MANNOSYL-D-GLYCERATE TRANSPORT/METABOLISM SYSTEM REPRESSOR MNGR-RELATED"/>
    <property type="match status" value="1"/>
</dbReference>
<dbReference type="InterPro" id="IPR036390">
    <property type="entry name" value="WH_DNA-bd_sf"/>
</dbReference>
<keyword evidence="1" id="KW-0805">Transcription regulation</keyword>
<dbReference type="InterPro" id="IPR050679">
    <property type="entry name" value="Bact_HTH_transcr_reg"/>
</dbReference>
<sequence length="250" mass="28205">MHSTTSKRAAILAMQPLYLQIKDDIRANIVEGTYKADDKLPSEHEMVLMYNASRTTIRQSIKDLQNEGLVYTIPGKGTFISRPKVSQTLLSLQGFGEAMSPNGHETYSTIISQRYGIADKLVQNKLRLTQSQIFELQRIRYLDREPISLDVTYLPSDVGSKLENEDLTGKDLFMLLESRLGIALGNAEVQLEAILAGDNLAHLLNIEQGSPILRMERLTYTSLGVPLDFEYLYYRGDYLKYSLLLSRHGG</sequence>
<dbReference type="OMA" id="RNRYDRG"/>
<dbReference type="SMART" id="SM00345">
    <property type="entry name" value="HTH_GNTR"/>
    <property type="match status" value="1"/>
</dbReference>
<organism evidence="5">
    <name type="scientific">Acidithiobacillus caldus</name>
    <dbReference type="NCBI Taxonomy" id="33059"/>
    <lineage>
        <taxon>Bacteria</taxon>
        <taxon>Pseudomonadati</taxon>
        <taxon>Pseudomonadota</taxon>
        <taxon>Acidithiobacillia</taxon>
        <taxon>Acidithiobacillales</taxon>
        <taxon>Acidithiobacillaceae</taxon>
        <taxon>Acidithiobacillus</taxon>
    </lineage>
</organism>
<dbReference type="RefSeq" id="WP_012387010.1">
    <property type="nucleotide sequence ID" value="NZ_CP026330.1"/>
</dbReference>
<dbReference type="GO" id="GO:0003677">
    <property type="term" value="F:DNA binding"/>
    <property type="evidence" value="ECO:0007669"/>
    <property type="project" value="UniProtKB-KW"/>
</dbReference>
<dbReference type="EMBL" id="EU421841">
    <property type="protein sequence ID" value="ACA00166.1"/>
    <property type="molecule type" value="Genomic_DNA"/>
</dbReference>
<dbReference type="InterPro" id="IPR000524">
    <property type="entry name" value="Tscrpt_reg_HTH_GntR"/>
</dbReference>
<dbReference type="InterPro" id="IPR011663">
    <property type="entry name" value="UTRA"/>
</dbReference>
<dbReference type="Gene3D" id="3.40.1410.10">
    <property type="entry name" value="Chorismate lyase-like"/>
    <property type="match status" value="1"/>
</dbReference>
<protein>
    <submittedName>
        <fullName evidence="5">GntR regulator-like protein</fullName>
    </submittedName>
</protein>
<evidence type="ECO:0000256" key="1">
    <source>
        <dbReference type="ARBA" id="ARBA00023015"/>
    </source>
</evidence>
<dbReference type="InterPro" id="IPR036388">
    <property type="entry name" value="WH-like_DNA-bd_sf"/>
</dbReference>
<evidence type="ECO:0000313" key="5">
    <source>
        <dbReference type="EMBL" id="ACA00166.1"/>
    </source>
</evidence>
<dbReference type="PANTHER" id="PTHR44846:SF1">
    <property type="entry name" value="MANNOSYL-D-GLYCERATE TRANSPORT_METABOLISM SYSTEM REPRESSOR MNGR-RELATED"/>
    <property type="match status" value="1"/>
</dbReference>
<keyword evidence="3" id="KW-0804">Transcription</keyword>
<feature type="domain" description="HTH gntR-type" evidence="4">
    <location>
        <begin position="15"/>
        <end position="83"/>
    </location>
</feature>
<evidence type="ECO:0000256" key="2">
    <source>
        <dbReference type="ARBA" id="ARBA00023125"/>
    </source>
</evidence>
<geneLocation type="plasmid" evidence="5">
    <name>pTcM1</name>
</geneLocation>
<dbReference type="Gene3D" id="1.10.10.10">
    <property type="entry name" value="Winged helix-like DNA-binding domain superfamily/Winged helix DNA-binding domain"/>
    <property type="match status" value="1"/>
</dbReference>
<dbReference type="SMART" id="SM00866">
    <property type="entry name" value="UTRA"/>
    <property type="match status" value="1"/>
</dbReference>
<dbReference type="GO" id="GO:0003700">
    <property type="term" value="F:DNA-binding transcription factor activity"/>
    <property type="evidence" value="ECO:0007669"/>
    <property type="project" value="InterPro"/>
</dbReference>
<dbReference type="GeneID" id="92933156"/>
<keyword evidence="5" id="KW-0614">Plasmid</keyword>
<evidence type="ECO:0000256" key="3">
    <source>
        <dbReference type="ARBA" id="ARBA00023163"/>
    </source>
</evidence>
<dbReference type="SUPFAM" id="SSF46785">
    <property type="entry name" value="Winged helix' DNA-binding domain"/>
    <property type="match status" value="1"/>
</dbReference>
<dbReference type="SUPFAM" id="SSF64288">
    <property type="entry name" value="Chorismate lyase-like"/>
    <property type="match status" value="1"/>
</dbReference>
<dbReference type="PRINTS" id="PR00035">
    <property type="entry name" value="HTHGNTR"/>
</dbReference>
<name>B1A4I8_9PROT</name>
<dbReference type="Pfam" id="PF07702">
    <property type="entry name" value="UTRA"/>
    <property type="match status" value="1"/>
</dbReference>
<dbReference type="PROSITE" id="PS50949">
    <property type="entry name" value="HTH_GNTR"/>
    <property type="match status" value="1"/>
</dbReference>
<proteinExistence type="predicted"/>
<reference evidence="5" key="1">
    <citation type="journal article" date="2008" name="Appl. Environ. Microbiol.">
        <title>Presence of a family of plasmids (29 to 65 kilobases) with a 26-kilobase common region in different strains of the sulfur-oxidizing bacterium Acidithiobacillus caldus.</title>
        <authorList>
            <person name="van Zyl L.J."/>
            <person name="Deane S.M."/>
            <person name="Louw L.A."/>
            <person name="Rawlings D.E."/>
        </authorList>
    </citation>
    <scope>NUCLEOTIDE SEQUENCE</scope>
    <source>
        <strain evidence="5">MNG</strain>
        <plasmid evidence="5">pTcM1</plasmid>
    </source>
</reference>
<dbReference type="Pfam" id="PF00392">
    <property type="entry name" value="GntR"/>
    <property type="match status" value="1"/>
</dbReference>
<dbReference type="GO" id="GO:0045892">
    <property type="term" value="P:negative regulation of DNA-templated transcription"/>
    <property type="evidence" value="ECO:0007669"/>
    <property type="project" value="TreeGrafter"/>
</dbReference>
<keyword evidence="2" id="KW-0238">DNA-binding</keyword>
<dbReference type="AlphaFoldDB" id="B1A4I8"/>